<keyword evidence="1" id="KW-0812">Transmembrane</keyword>
<feature type="transmembrane region" description="Helical" evidence="1">
    <location>
        <begin position="98"/>
        <end position="117"/>
    </location>
</feature>
<organism evidence="2 3">
    <name type="scientific">Mycolicibacterium fluoranthenivorans</name>
    <dbReference type="NCBI Taxonomy" id="258505"/>
    <lineage>
        <taxon>Bacteria</taxon>
        <taxon>Bacillati</taxon>
        <taxon>Actinomycetota</taxon>
        <taxon>Actinomycetes</taxon>
        <taxon>Mycobacteriales</taxon>
        <taxon>Mycobacteriaceae</taxon>
        <taxon>Mycolicibacterium</taxon>
    </lineage>
</organism>
<keyword evidence="1" id="KW-0472">Membrane</keyword>
<reference evidence="2 3" key="1">
    <citation type="submission" date="2020-07" db="EMBL/GenBank/DDBJ databases">
        <title>Draft genome sequence of four isobutane-metabolizing strains capable of cometabolically degrading diverse ether contaminants.</title>
        <authorList>
            <person name="Chen W."/>
            <person name="Faulkner N."/>
            <person name="Smith C."/>
            <person name="Hyman M."/>
        </authorList>
    </citation>
    <scope>NUCLEOTIDE SEQUENCE [LARGE SCALE GENOMIC DNA]</scope>
    <source>
        <strain evidence="2 3">2A</strain>
    </source>
</reference>
<evidence type="ECO:0000313" key="2">
    <source>
        <dbReference type="EMBL" id="QNJ90114.1"/>
    </source>
</evidence>
<keyword evidence="1" id="KW-1133">Transmembrane helix</keyword>
<dbReference type="RefSeq" id="WP_187095260.1">
    <property type="nucleotide sequence ID" value="NZ_CP059894.1"/>
</dbReference>
<evidence type="ECO:0000256" key="1">
    <source>
        <dbReference type="SAM" id="Phobius"/>
    </source>
</evidence>
<dbReference type="AlphaFoldDB" id="A0A7G8P6Z8"/>
<dbReference type="KEGG" id="mflu:HZU40_17605"/>
<proteinExistence type="predicted"/>
<evidence type="ECO:0008006" key="4">
    <source>
        <dbReference type="Google" id="ProtNLM"/>
    </source>
</evidence>
<name>A0A7G8P6Z8_9MYCO</name>
<accession>A0A7G8P6Z8</accession>
<gene>
    <name evidence="2" type="ORF">HZU40_17605</name>
</gene>
<dbReference type="Proteomes" id="UP000515498">
    <property type="component" value="Chromosome"/>
</dbReference>
<sequence>MRGVTVYACARIGFGMAALVAPAIVGKSMTGLGGANPAAGVFVRGMGAREVGIGLSVLGAERNRSSIRPNLLAGLITDGGDVAAIIIAWRQLPPVERALGLALAVGAGTVGAALLAVTPGSEHRPVSVPR</sequence>
<protein>
    <recommendedName>
        <fullName evidence="4">DUF4267 domain-containing protein</fullName>
    </recommendedName>
</protein>
<dbReference type="EMBL" id="CP059894">
    <property type="protein sequence ID" value="QNJ90114.1"/>
    <property type="molecule type" value="Genomic_DNA"/>
</dbReference>
<evidence type="ECO:0000313" key="3">
    <source>
        <dbReference type="Proteomes" id="UP000515498"/>
    </source>
</evidence>